<dbReference type="AlphaFoldDB" id="A0AA36BT38"/>
<name>A0AA36BT38_OCTVU</name>
<evidence type="ECO:0000313" key="1">
    <source>
        <dbReference type="EMBL" id="CAI9739217.1"/>
    </source>
</evidence>
<dbReference type="Proteomes" id="UP001162480">
    <property type="component" value="Chromosome 23"/>
</dbReference>
<proteinExistence type="predicted"/>
<evidence type="ECO:0000313" key="2">
    <source>
        <dbReference type="Proteomes" id="UP001162480"/>
    </source>
</evidence>
<accession>A0AA36BT38</accession>
<protein>
    <submittedName>
        <fullName evidence="1">Uncharacterized protein</fullName>
    </submittedName>
</protein>
<organism evidence="1 2">
    <name type="scientific">Octopus vulgaris</name>
    <name type="common">Common octopus</name>
    <dbReference type="NCBI Taxonomy" id="6645"/>
    <lineage>
        <taxon>Eukaryota</taxon>
        <taxon>Metazoa</taxon>
        <taxon>Spiralia</taxon>
        <taxon>Lophotrochozoa</taxon>
        <taxon>Mollusca</taxon>
        <taxon>Cephalopoda</taxon>
        <taxon>Coleoidea</taxon>
        <taxon>Octopodiformes</taxon>
        <taxon>Octopoda</taxon>
        <taxon>Incirrata</taxon>
        <taxon>Octopodidae</taxon>
        <taxon>Octopus</taxon>
    </lineage>
</organism>
<gene>
    <name evidence="1" type="ORF">OCTVUL_1B025649</name>
</gene>
<keyword evidence="2" id="KW-1185">Reference proteome</keyword>
<sequence length="75" mass="9053">MWKYLRVKTISDGDSVQVLSKVFEKIFEKVFHLPHTSYDHRRKQKIHRTCDLQETTVKYHFRSPVISLKLGKKKH</sequence>
<reference evidence="1" key="1">
    <citation type="submission" date="2023-08" db="EMBL/GenBank/DDBJ databases">
        <authorList>
            <person name="Alioto T."/>
            <person name="Alioto T."/>
            <person name="Gomez Garrido J."/>
        </authorList>
    </citation>
    <scope>NUCLEOTIDE SEQUENCE</scope>
</reference>
<dbReference type="EMBL" id="OX597836">
    <property type="protein sequence ID" value="CAI9739217.1"/>
    <property type="molecule type" value="Genomic_DNA"/>
</dbReference>